<evidence type="ECO:0000313" key="3">
    <source>
        <dbReference type="EMBL" id="CAB9502465.1"/>
    </source>
</evidence>
<keyword evidence="2" id="KW-0732">Signal</keyword>
<accession>A0A9N8H7R8</accession>
<dbReference type="Proteomes" id="UP001153069">
    <property type="component" value="Unassembled WGS sequence"/>
</dbReference>
<feature type="compositionally biased region" description="Low complexity" evidence="1">
    <location>
        <begin position="110"/>
        <end position="124"/>
    </location>
</feature>
<dbReference type="AlphaFoldDB" id="A0A9N8H7R8"/>
<feature type="chain" id="PRO_5040412877" evidence="2">
    <location>
        <begin position="32"/>
        <end position="328"/>
    </location>
</feature>
<feature type="region of interest" description="Disordered" evidence="1">
    <location>
        <begin position="295"/>
        <end position="328"/>
    </location>
</feature>
<proteinExistence type="predicted"/>
<feature type="region of interest" description="Disordered" evidence="1">
    <location>
        <begin position="110"/>
        <end position="153"/>
    </location>
</feature>
<name>A0A9N8H7R8_9STRA</name>
<sequence>MIPHHQAPRPLRVMESAVISILLLLPISALGFSVPNNNNEPSSSFSLFDRFRPECPAVPNSIRQFDPSLPLPTEDDAIWVAVFRSSNNAPSVFVKDEFLNAMRLATGGVTETLSSSESTDGSSVKNDGDDSNKLQVTQPQQSSSSSGPTTPVAVARLCPSQDFPGTWTLDHMRCSLKKETTDDACEGGSEHKEALSVAMDSLLLHYLNKPDFFWEGAIRTKATLVGASLLEERGFQPVTTLAKDMATHVSSLDASMEKYAEKYVETMSSTSKNQGARDRANEILSLLGRLDREADLRAAQERQQQASSSTDGDSDEDYDPWASVKQYL</sequence>
<feature type="signal peptide" evidence="2">
    <location>
        <begin position="1"/>
        <end position="31"/>
    </location>
</feature>
<feature type="compositionally biased region" description="Low complexity" evidence="1">
    <location>
        <begin position="137"/>
        <end position="151"/>
    </location>
</feature>
<comment type="caution">
    <text evidence="3">The sequence shown here is derived from an EMBL/GenBank/DDBJ whole genome shotgun (WGS) entry which is preliminary data.</text>
</comment>
<evidence type="ECO:0000256" key="2">
    <source>
        <dbReference type="SAM" id="SignalP"/>
    </source>
</evidence>
<evidence type="ECO:0000256" key="1">
    <source>
        <dbReference type="SAM" id="MobiDB-lite"/>
    </source>
</evidence>
<gene>
    <name evidence="3" type="ORF">SEMRO_137_G064420.1</name>
</gene>
<protein>
    <submittedName>
        <fullName evidence="3">Uncharacterized protein</fullName>
    </submittedName>
</protein>
<keyword evidence="4" id="KW-1185">Reference proteome</keyword>
<dbReference type="EMBL" id="CAICTM010000136">
    <property type="protein sequence ID" value="CAB9502465.1"/>
    <property type="molecule type" value="Genomic_DNA"/>
</dbReference>
<dbReference type="OrthoDB" id="42846at2759"/>
<reference evidence="3" key="1">
    <citation type="submission" date="2020-06" db="EMBL/GenBank/DDBJ databases">
        <authorList>
            <consortium name="Plant Systems Biology data submission"/>
        </authorList>
    </citation>
    <scope>NUCLEOTIDE SEQUENCE</scope>
    <source>
        <strain evidence="3">D6</strain>
    </source>
</reference>
<organism evidence="3 4">
    <name type="scientific">Seminavis robusta</name>
    <dbReference type="NCBI Taxonomy" id="568900"/>
    <lineage>
        <taxon>Eukaryota</taxon>
        <taxon>Sar</taxon>
        <taxon>Stramenopiles</taxon>
        <taxon>Ochrophyta</taxon>
        <taxon>Bacillariophyta</taxon>
        <taxon>Bacillariophyceae</taxon>
        <taxon>Bacillariophycidae</taxon>
        <taxon>Naviculales</taxon>
        <taxon>Naviculaceae</taxon>
        <taxon>Seminavis</taxon>
    </lineage>
</organism>
<evidence type="ECO:0000313" key="4">
    <source>
        <dbReference type="Proteomes" id="UP001153069"/>
    </source>
</evidence>